<accession>Q1QGT7</accession>
<dbReference type="Proteomes" id="UP000001953">
    <property type="component" value="Chromosome"/>
</dbReference>
<keyword evidence="3" id="KW-1185">Reference proteome</keyword>
<proteinExistence type="predicted"/>
<evidence type="ECO:0000313" key="3">
    <source>
        <dbReference type="Proteomes" id="UP000001953"/>
    </source>
</evidence>
<organism evidence="2 3">
    <name type="scientific">Nitrobacter hamburgensis (strain DSM 10229 / NCIMB 13809 / X14)</name>
    <dbReference type="NCBI Taxonomy" id="323097"/>
    <lineage>
        <taxon>Bacteria</taxon>
        <taxon>Pseudomonadati</taxon>
        <taxon>Pseudomonadota</taxon>
        <taxon>Alphaproteobacteria</taxon>
        <taxon>Hyphomicrobiales</taxon>
        <taxon>Nitrobacteraceae</taxon>
        <taxon>Nitrobacter</taxon>
    </lineage>
</organism>
<dbReference type="STRING" id="323097.Nham_3857"/>
<dbReference type="AlphaFoldDB" id="Q1QGT7"/>
<protein>
    <submittedName>
        <fullName evidence="2">Uncharacterized protein</fullName>
    </submittedName>
</protein>
<dbReference type="HOGENOM" id="CLU_2168291_0_0_5"/>
<dbReference type="KEGG" id="nha:Nham_3857"/>
<sequence>MAVSCPGRKPKGTAPFLLTVTNTRPPQQGWPTAMEELGVRRIFLGIALLLPLAAWAGEPAQRVAIIPDQQKGEVRVVIDGRSVLRVTSQSVIVSGDLIYRGVLQDIGNDR</sequence>
<dbReference type="EMBL" id="CP000319">
    <property type="protein sequence ID" value="ABE64560.1"/>
    <property type="molecule type" value="Genomic_DNA"/>
</dbReference>
<name>Q1QGT7_NITHX</name>
<feature type="region of interest" description="Disordered" evidence="1">
    <location>
        <begin position="1"/>
        <end position="22"/>
    </location>
</feature>
<reference evidence="2 3" key="1">
    <citation type="submission" date="2006-03" db="EMBL/GenBank/DDBJ databases">
        <title>Complete sequence of chromosome of Nitrobacter hamburgensis X14.</title>
        <authorList>
            <consortium name="US DOE Joint Genome Institute"/>
            <person name="Copeland A."/>
            <person name="Lucas S."/>
            <person name="Lapidus A."/>
            <person name="Barry K."/>
            <person name="Detter J.C."/>
            <person name="Glavina del Rio T."/>
            <person name="Hammon N."/>
            <person name="Israni S."/>
            <person name="Dalin E."/>
            <person name="Tice H."/>
            <person name="Pitluck S."/>
            <person name="Chain P."/>
            <person name="Malfatti S."/>
            <person name="Shin M."/>
            <person name="Vergez L."/>
            <person name="Schmutz J."/>
            <person name="Larimer F."/>
            <person name="Land M."/>
            <person name="Hauser L."/>
            <person name="Kyrpides N."/>
            <person name="Ivanova N."/>
            <person name="Ward B."/>
            <person name="Arp D."/>
            <person name="Klotz M."/>
            <person name="Stein L."/>
            <person name="O'Mullan G."/>
            <person name="Starkenburg S."/>
            <person name="Sayavedra L."/>
            <person name="Poret-Peterson A.T."/>
            <person name="Gentry M.E."/>
            <person name="Bruce D."/>
            <person name="Richardson P."/>
        </authorList>
    </citation>
    <scope>NUCLEOTIDE SEQUENCE [LARGE SCALE GENOMIC DNA]</scope>
    <source>
        <strain evidence="3">DSM 10229 / NCIMB 13809 / X14</strain>
    </source>
</reference>
<gene>
    <name evidence="2" type="ordered locus">Nham_3857</name>
</gene>
<evidence type="ECO:0000313" key="2">
    <source>
        <dbReference type="EMBL" id="ABE64560.1"/>
    </source>
</evidence>
<evidence type="ECO:0000256" key="1">
    <source>
        <dbReference type="SAM" id="MobiDB-lite"/>
    </source>
</evidence>